<evidence type="ECO:0000256" key="6">
    <source>
        <dbReference type="ARBA" id="ARBA00022840"/>
    </source>
</evidence>
<feature type="domain" description="ABC transmembrane type-1" evidence="11">
    <location>
        <begin position="116"/>
        <end position="403"/>
    </location>
</feature>
<dbReference type="InterPro" id="IPR036640">
    <property type="entry name" value="ABC1_TM_sf"/>
</dbReference>
<feature type="domain" description="ABC transmembrane type-1" evidence="11">
    <location>
        <begin position="879"/>
        <end position="948"/>
    </location>
</feature>
<dbReference type="PROSITE" id="PS50929">
    <property type="entry name" value="ABC_TM1F"/>
    <property type="match status" value="2"/>
</dbReference>
<dbReference type="AlphaFoldDB" id="A0A7R9IAT4"/>
<feature type="transmembrane region" description="Helical" evidence="9">
    <location>
        <begin position="388"/>
        <end position="408"/>
    </location>
</feature>
<keyword evidence="3" id="KW-0813">Transport</keyword>
<dbReference type="GO" id="GO:0005524">
    <property type="term" value="F:ATP binding"/>
    <property type="evidence" value="ECO:0007669"/>
    <property type="project" value="UniProtKB-KW"/>
</dbReference>
<evidence type="ECO:0000256" key="3">
    <source>
        <dbReference type="ARBA" id="ARBA00022448"/>
    </source>
</evidence>
<evidence type="ECO:0000256" key="8">
    <source>
        <dbReference type="ARBA" id="ARBA00023136"/>
    </source>
</evidence>
<feature type="transmembrane region" description="Helical" evidence="9">
    <location>
        <begin position="355"/>
        <end position="376"/>
    </location>
</feature>
<keyword evidence="5" id="KW-0547">Nucleotide-binding</keyword>
<dbReference type="SMART" id="SM00382">
    <property type="entry name" value="AAA"/>
    <property type="match status" value="1"/>
</dbReference>
<dbReference type="CDD" id="cd03250">
    <property type="entry name" value="ABCC_MRP_domain1"/>
    <property type="match status" value="1"/>
</dbReference>
<dbReference type="InterPro" id="IPR011527">
    <property type="entry name" value="ABC1_TM_dom"/>
</dbReference>
<evidence type="ECO:0000256" key="9">
    <source>
        <dbReference type="SAM" id="Phobius"/>
    </source>
</evidence>
<comment type="subcellular location">
    <subcellularLocation>
        <location evidence="1">Membrane</location>
        <topology evidence="1">Multi-pass membrane protein</topology>
    </subcellularLocation>
</comment>
<name>A0A7R9IAT4_9NEOP</name>
<dbReference type="InterPro" id="IPR050173">
    <property type="entry name" value="ABC_transporter_C-like"/>
</dbReference>
<dbReference type="EMBL" id="OE000112">
    <property type="protein sequence ID" value="CAD7452465.1"/>
    <property type="molecule type" value="Genomic_DNA"/>
</dbReference>
<feature type="transmembrane region" description="Helical" evidence="9">
    <location>
        <begin position="241"/>
        <end position="263"/>
    </location>
</feature>
<feature type="transmembrane region" description="Helical" evidence="9">
    <location>
        <begin position="269"/>
        <end position="288"/>
    </location>
</feature>
<reference evidence="12" key="1">
    <citation type="submission" date="2020-11" db="EMBL/GenBank/DDBJ databases">
        <authorList>
            <person name="Tran Van P."/>
        </authorList>
    </citation>
    <scope>NUCLEOTIDE SEQUENCE</scope>
</reference>
<keyword evidence="6" id="KW-0067">ATP-binding</keyword>
<dbReference type="SUPFAM" id="SSF90123">
    <property type="entry name" value="ABC transporter transmembrane region"/>
    <property type="match status" value="2"/>
</dbReference>
<dbReference type="PANTHER" id="PTHR24223:SF456">
    <property type="entry name" value="MULTIDRUG RESISTANCE-ASSOCIATED PROTEIN LETHAL(2)03659"/>
    <property type="match status" value="1"/>
</dbReference>
<dbReference type="Gene3D" id="1.20.1560.10">
    <property type="entry name" value="ABC transporter type 1, transmembrane domain"/>
    <property type="match status" value="2"/>
</dbReference>
<dbReference type="InterPro" id="IPR003439">
    <property type="entry name" value="ABC_transporter-like_ATP-bd"/>
</dbReference>
<evidence type="ECO:0000256" key="4">
    <source>
        <dbReference type="ARBA" id="ARBA00022692"/>
    </source>
</evidence>
<dbReference type="PANTHER" id="PTHR24223">
    <property type="entry name" value="ATP-BINDING CASSETTE SUB-FAMILY C"/>
    <property type="match status" value="1"/>
</dbReference>
<evidence type="ECO:0000256" key="5">
    <source>
        <dbReference type="ARBA" id="ARBA00022741"/>
    </source>
</evidence>
<evidence type="ECO:0000256" key="2">
    <source>
        <dbReference type="ARBA" id="ARBA00009726"/>
    </source>
</evidence>
<feature type="transmembrane region" description="Helical" evidence="9">
    <location>
        <begin position="890"/>
        <end position="911"/>
    </location>
</feature>
<dbReference type="GO" id="GO:0016020">
    <property type="term" value="C:membrane"/>
    <property type="evidence" value="ECO:0007669"/>
    <property type="project" value="UniProtKB-SubCell"/>
</dbReference>
<dbReference type="InterPro" id="IPR027417">
    <property type="entry name" value="P-loop_NTPase"/>
</dbReference>
<dbReference type="InterPro" id="IPR003593">
    <property type="entry name" value="AAA+_ATPase"/>
</dbReference>
<dbReference type="Pfam" id="PF00005">
    <property type="entry name" value="ABC_tran"/>
    <property type="match status" value="1"/>
</dbReference>
<evidence type="ECO:0000259" key="11">
    <source>
        <dbReference type="PROSITE" id="PS50929"/>
    </source>
</evidence>
<gene>
    <name evidence="12" type="ORF">TTEB3V08_LOCUS643</name>
</gene>
<protein>
    <submittedName>
        <fullName evidence="12">Uncharacterized protein</fullName>
    </submittedName>
</protein>
<keyword evidence="7 9" id="KW-1133">Transmembrane helix</keyword>
<dbReference type="PROSITE" id="PS50893">
    <property type="entry name" value="ABC_TRANSPORTER_2"/>
    <property type="match status" value="1"/>
</dbReference>
<feature type="transmembrane region" description="Helical" evidence="9">
    <location>
        <begin position="799"/>
        <end position="822"/>
    </location>
</feature>
<dbReference type="Gene3D" id="3.40.50.300">
    <property type="entry name" value="P-loop containing nucleotide triphosphate hydrolases"/>
    <property type="match status" value="1"/>
</dbReference>
<dbReference type="Pfam" id="PF00664">
    <property type="entry name" value="ABC_membrane"/>
    <property type="match status" value="2"/>
</dbReference>
<dbReference type="GO" id="GO:0140359">
    <property type="term" value="F:ABC-type transporter activity"/>
    <property type="evidence" value="ECO:0007669"/>
    <property type="project" value="InterPro"/>
</dbReference>
<feature type="domain" description="ABC transporter" evidence="10">
    <location>
        <begin position="480"/>
        <end position="727"/>
    </location>
</feature>
<dbReference type="SUPFAM" id="SSF52540">
    <property type="entry name" value="P-loop containing nucleoside triphosphate hydrolases"/>
    <property type="match status" value="1"/>
</dbReference>
<proteinExistence type="inferred from homology"/>
<organism evidence="12">
    <name type="scientific">Timema tahoe</name>
    <dbReference type="NCBI Taxonomy" id="61484"/>
    <lineage>
        <taxon>Eukaryota</taxon>
        <taxon>Metazoa</taxon>
        <taxon>Ecdysozoa</taxon>
        <taxon>Arthropoda</taxon>
        <taxon>Hexapoda</taxon>
        <taxon>Insecta</taxon>
        <taxon>Pterygota</taxon>
        <taxon>Neoptera</taxon>
        <taxon>Polyneoptera</taxon>
        <taxon>Phasmatodea</taxon>
        <taxon>Timematodea</taxon>
        <taxon>Timematoidea</taxon>
        <taxon>Timematidae</taxon>
        <taxon>Timema</taxon>
    </lineage>
</organism>
<evidence type="ECO:0000313" key="12">
    <source>
        <dbReference type="EMBL" id="CAD7452465.1"/>
    </source>
</evidence>
<accession>A0A7R9IAT4</accession>
<evidence type="ECO:0000256" key="1">
    <source>
        <dbReference type="ARBA" id="ARBA00004141"/>
    </source>
</evidence>
<dbReference type="GO" id="GO:0016887">
    <property type="term" value="F:ATP hydrolysis activity"/>
    <property type="evidence" value="ECO:0007669"/>
    <property type="project" value="InterPro"/>
</dbReference>
<evidence type="ECO:0000259" key="10">
    <source>
        <dbReference type="PROSITE" id="PS50893"/>
    </source>
</evidence>
<comment type="similarity">
    <text evidence="2">Belongs to the ABC transporter superfamily. ABCC family. Conjugate transporter (TC 3.A.1.208) subfamily.</text>
</comment>
<evidence type="ECO:0000256" key="7">
    <source>
        <dbReference type="ARBA" id="ARBA00022989"/>
    </source>
</evidence>
<sequence length="996" mass="112877">MFESSSELYLEPRTVSWILDVLRSARVFGVVKQTSQKGPEWTVDLFKKGFKQDLSQDDLFEPLSKDKSQHLGDKLEKNWQRELKASDKTGHSPNLLKVIFITYKREIIQLGIFQFFIELLVRMTQPYFLGQLLTYFQPGSKTTKETAYLYAGALAACVCLNVFTQHFILQAFHLGMRIRVAFCSLLYRKPRIEPRALESGSSSLSYDNASQSLRLSRAALGETATGKVVNLLSNDVARFDLVFLMFHSLWLGPLVTVVIAYIIWQEAGVPGLVGVVVVLLVLPTQAYLARLTAKYRLQTAYKTDERVRLMDEIISGVRVIKMYAWERPFTSMIRWARKYEINIIRRTSYLRGISMSLYLCISRITIFSVMVSLVLLGEPLTSDKVFMYAAYLNVISFLVTNLFVRAITEAAETLVSVRRLKVQTYILFTPINESRREYTSTVHKWFHVMCSQDFLLQEELDDTRRLTHSNTERAFNLYPVILKSVTARWKANSTGSTLQDINLRVKQGKLIAIIGPVGSGKSSLLQVLLGELTVSEGTCAVEGSLSYACQEPWVFGSTIRQNIVFGSTFNKRRYDEVVRVCALRRDLEGFPQGDLTQVGERGSSLSGGQKARINLASLCDHLLMLLIAGTVTDRLFLPCHRAVYNEADVYLLDDPLSAVDTHVGRHLFDECINSYLKKKTRVLVTHQLQYLKDADYIILINNGMIEMQGKFNELLASDVDYAQLLGAGENEQSDAGKGFGTEADEKIQQIPKLLRQISRASTKSKASTVPDDVEEPEEAEVQQQLFEASSKGKSVRSVYAEYFCSGANCLGLFLMSSFFVVAQAAASGADYWIVFNIRYFIPVRVTQEELRSYYQSPEFQYDLNTTKYNASAEEREIFLLPVEDLLSTQLFLYIYTGIVVFLIVIAFVRSFTFYTVCMRSSVSLHNDMFNSVIRTPIRFFDVNPSGELRERTCESTVGVSVTCDPLQDGISPSHHRKIPDEVTACLDVLRTEYCRE</sequence>
<feature type="transmembrane region" description="Helical" evidence="9">
    <location>
        <begin position="148"/>
        <end position="169"/>
    </location>
</feature>
<keyword evidence="8 9" id="KW-0472">Membrane</keyword>
<keyword evidence="4 9" id="KW-0812">Transmembrane</keyword>